<evidence type="ECO:0000313" key="2">
    <source>
        <dbReference type="Proteomes" id="UP000784294"/>
    </source>
</evidence>
<comment type="caution">
    <text evidence="1">The sequence shown here is derived from an EMBL/GenBank/DDBJ whole genome shotgun (WGS) entry which is preliminary data.</text>
</comment>
<dbReference type="EMBL" id="CAAALY010245183">
    <property type="protein sequence ID" value="VEL33109.1"/>
    <property type="molecule type" value="Genomic_DNA"/>
</dbReference>
<organism evidence="1 2">
    <name type="scientific">Protopolystoma xenopodis</name>
    <dbReference type="NCBI Taxonomy" id="117903"/>
    <lineage>
        <taxon>Eukaryota</taxon>
        <taxon>Metazoa</taxon>
        <taxon>Spiralia</taxon>
        <taxon>Lophotrochozoa</taxon>
        <taxon>Platyhelminthes</taxon>
        <taxon>Monogenea</taxon>
        <taxon>Polyopisthocotylea</taxon>
        <taxon>Polystomatidea</taxon>
        <taxon>Polystomatidae</taxon>
        <taxon>Protopolystoma</taxon>
    </lineage>
</organism>
<gene>
    <name evidence="1" type="ORF">PXEA_LOCUS26549</name>
</gene>
<sequence>MPVLRVPRYKLAQFKELSQKFENNCDTSFDNAAEVEKGQQEALGKKIVHADVASLYHISRDARQTLSHAHCLLALPRLIEKRIVDLVQIELPGGTVQADFARFPSARTRRFLTTGLARTSKLDAHNFLPHDPQDLPRCRLRIPRINAREQDSPLRTNYCCEPDVVKVSMASSELRRLHFKLIS</sequence>
<accession>A0A448XBT1</accession>
<name>A0A448XBT1_9PLAT</name>
<keyword evidence="2" id="KW-1185">Reference proteome</keyword>
<evidence type="ECO:0000313" key="1">
    <source>
        <dbReference type="EMBL" id="VEL33109.1"/>
    </source>
</evidence>
<reference evidence="1" key="1">
    <citation type="submission" date="2018-11" db="EMBL/GenBank/DDBJ databases">
        <authorList>
            <consortium name="Pathogen Informatics"/>
        </authorList>
    </citation>
    <scope>NUCLEOTIDE SEQUENCE</scope>
</reference>
<dbReference type="Proteomes" id="UP000784294">
    <property type="component" value="Unassembled WGS sequence"/>
</dbReference>
<dbReference type="AlphaFoldDB" id="A0A448XBT1"/>
<protein>
    <submittedName>
        <fullName evidence="1">Uncharacterized protein</fullName>
    </submittedName>
</protein>
<proteinExistence type="predicted"/>